<name>A0A6L4WZV5_9BIFI</name>
<evidence type="ECO:0000313" key="5">
    <source>
        <dbReference type="Proteomes" id="UP000482084"/>
    </source>
</evidence>
<proteinExistence type="predicted"/>
<evidence type="ECO:0000313" key="2">
    <source>
        <dbReference type="EMBL" id="KAB8287682.1"/>
    </source>
</evidence>
<gene>
    <name evidence="2" type="ORF">DSM100688_1470</name>
    <name evidence="3" type="ORF">GFD24_08765</name>
</gene>
<accession>A0A6L4WZV5</accession>
<dbReference type="SUPFAM" id="SSF55469">
    <property type="entry name" value="FMN-dependent nitroreductase-like"/>
    <property type="match status" value="1"/>
</dbReference>
<dbReference type="AlphaFoldDB" id="A0A6L4WZV5"/>
<dbReference type="RefSeq" id="WP_152358493.1">
    <property type="nucleotide sequence ID" value="NZ_WBSM01000007.1"/>
</dbReference>
<dbReference type="InterPro" id="IPR029478">
    <property type="entry name" value="TM1586_NiRdase"/>
</dbReference>
<dbReference type="Proteomes" id="UP000482084">
    <property type="component" value="Unassembled WGS sequence"/>
</dbReference>
<evidence type="ECO:0000259" key="1">
    <source>
        <dbReference type="Pfam" id="PF14512"/>
    </source>
</evidence>
<dbReference type="Gene3D" id="3.40.109.10">
    <property type="entry name" value="NADH Oxidase"/>
    <property type="match status" value="1"/>
</dbReference>
<protein>
    <submittedName>
        <fullName evidence="2">Nitroreductase</fullName>
    </submittedName>
</protein>
<feature type="domain" description="Putative nitroreductase TM1586" evidence="1">
    <location>
        <begin position="2"/>
        <end position="156"/>
    </location>
</feature>
<evidence type="ECO:0000313" key="4">
    <source>
        <dbReference type="Proteomes" id="UP000469943"/>
    </source>
</evidence>
<reference evidence="2 5" key="2">
    <citation type="submission" date="2019-10" db="EMBL/GenBank/DDBJ databases">
        <title>Characterization of the phylogenetic diversity of two novel species belonging to the genus Bifidobacterium: Bifidobacterium cebidarum sp. nov. and Bifidobacterium leontopitheci sp. nov.</title>
        <authorList>
            <person name="Lugli G.A."/>
            <person name="Duranti S."/>
            <person name="Milani C."/>
            <person name="Turroni F."/>
            <person name="Ventura M."/>
        </authorList>
    </citation>
    <scope>NUCLEOTIDE SEQUENCE [LARGE SCALE GENOMIC DNA]</scope>
    <source>
        <strain evidence="2 5">DSM 100688</strain>
    </source>
</reference>
<dbReference type="Pfam" id="PF14512">
    <property type="entry name" value="TM1586_NiRdase"/>
    <property type="match status" value="2"/>
</dbReference>
<organism evidence="2 5">
    <name type="scientific">Bifidobacterium ramosum</name>
    <dbReference type="NCBI Taxonomy" id="1798158"/>
    <lineage>
        <taxon>Bacteria</taxon>
        <taxon>Bacillati</taxon>
        <taxon>Actinomycetota</taxon>
        <taxon>Actinomycetes</taxon>
        <taxon>Bifidobacteriales</taxon>
        <taxon>Bifidobacteriaceae</taxon>
        <taxon>Bifidobacterium</taxon>
    </lineage>
</organism>
<dbReference type="EMBL" id="WHZX01000007">
    <property type="protein sequence ID" value="NEG72288.1"/>
    <property type="molecule type" value="Genomic_DNA"/>
</dbReference>
<dbReference type="Proteomes" id="UP000469943">
    <property type="component" value="Unassembled WGS sequence"/>
</dbReference>
<dbReference type="OrthoDB" id="9814075at2"/>
<dbReference type="EMBL" id="WBSM01000007">
    <property type="protein sequence ID" value="KAB8287682.1"/>
    <property type="molecule type" value="Genomic_DNA"/>
</dbReference>
<evidence type="ECO:0000313" key="3">
    <source>
        <dbReference type="EMBL" id="NEG72288.1"/>
    </source>
</evidence>
<reference evidence="3 4" key="1">
    <citation type="submission" date="2019-10" db="EMBL/GenBank/DDBJ databases">
        <title>Bifidobacterium from non-human primates.</title>
        <authorList>
            <person name="Modesto M."/>
        </authorList>
    </citation>
    <scope>NUCLEOTIDE SEQUENCE [LARGE SCALE GENOMIC DNA]</scope>
    <source>
        <strain evidence="3 4">TREM</strain>
    </source>
</reference>
<comment type="caution">
    <text evidence="2">The sequence shown here is derived from an EMBL/GenBank/DDBJ whole genome shotgun (WGS) entry which is preliminary data.</text>
</comment>
<feature type="domain" description="Putative nitroreductase TM1586" evidence="1">
    <location>
        <begin position="175"/>
        <end position="235"/>
    </location>
</feature>
<dbReference type="Gene3D" id="3.40.109.30">
    <property type="entry name" value="putative nitroreductase (tm1586), domain 2"/>
    <property type="match status" value="1"/>
</dbReference>
<sequence>MDIIEAMRARHAVRDYTDQPIDETTLAALRGTVAQVNTAGRLDVQLVHDDADAFGGCPTHYGRFKNVRYCLALIGRDDGDDLDERVGYYGERLALEAVRLGLDTSWVVLHETAEHDGRWTIGDGERMPAAIALGYGARPGRPHRSKPVEELGAVEHTTGDGHGTDDGSNGDGLADAPEWFIRGLEAVQLAPSALGKQPFRFTLCDDSRTVRAEALDGVQAEIGLGIAKLHFELGAGTDRFTWT</sequence>
<keyword evidence="5" id="KW-1185">Reference proteome</keyword>
<dbReference type="GO" id="GO:0016491">
    <property type="term" value="F:oxidoreductase activity"/>
    <property type="evidence" value="ECO:0007669"/>
    <property type="project" value="InterPro"/>
</dbReference>
<dbReference type="InterPro" id="IPR000415">
    <property type="entry name" value="Nitroreductase-like"/>
</dbReference>